<sequence>MPALEAEAIWRGVQAPASACFFTWSSVIPKQLQTYTRFTSRGQADKWRPSRLIGEANLTLPAPPAAQKPGIRTWGADHMDPRPTAAQPGNTQVR</sequence>
<evidence type="ECO:0000313" key="3">
    <source>
        <dbReference type="Proteomes" id="UP000656881"/>
    </source>
</evidence>
<dbReference type="EMBL" id="BMNG01000024">
    <property type="protein sequence ID" value="GGO58379.1"/>
    <property type="molecule type" value="Genomic_DNA"/>
</dbReference>
<reference evidence="3" key="1">
    <citation type="journal article" date="2019" name="Int. J. Syst. Evol. Microbiol.">
        <title>The Global Catalogue of Microorganisms (GCM) 10K type strain sequencing project: providing services to taxonomists for standard genome sequencing and annotation.</title>
        <authorList>
            <consortium name="The Broad Institute Genomics Platform"/>
            <consortium name="The Broad Institute Genome Sequencing Center for Infectious Disease"/>
            <person name="Wu L."/>
            <person name="Ma J."/>
        </authorList>
    </citation>
    <scope>NUCLEOTIDE SEQUENCE [LARGE SCALE GENOMIC DNA]</scope>
    <source>
        <strain evidence="3">CGMCC 4.7349</strain>
    </source>
</reference>
<evidence type="ECO:0000313" key="2">
    <source>
        <dbReference type="EMBL" id="GGO58379.1"/>
    </source>
</evidence>
<accession>A0ABQ2MVV4</accession>
<name>A0ABQ2MVV4_9ACTN</name>
<organism evidence="2 3">
    <name type="scientific">Streptomyces lasiicapitis</name>
    <dbReference type="NCBI Taxonomy" id="1923961"/>
    <lineage>
        <taxon>Bacteria</taxon>
        <taxon>Bacillati</taxon>
        <taxon>Actinomycetota</taxon>
        <taxon>Actinomycetes</taxon>
        <taxon>Kitasatosporales</taxon>
        <taxon>Streptomycetaceae</taxon>
        <taxon>Streptomyces</taxon>
    </lineage>
</organism>
<evidence type="ECO:0000256" key="1">
    <source>
        <dbReference type="SAM" id="MobiDB-lite"/>
    </source>
</evidence>
<dbReference type="Proteomes" id="UP000656881">
    <property type="component" value="Unassembled WGS sequence"/>
</dbReference>
<proteinExistence type="predicted"/>
<gene>
    <name evidence="2" type="ORF">GCM10012286_77400</name>
</gene>
<keyword evidence="3" id="KW-1185">Reference proteome</keyword>
<protein>
    <submittedName>
        <fullName evidence="2">Uncharacterized protein</fullName>
    </submittedName>
</protein>
<feature type="region of interest" description="Disordered" evidence="1">
    <location>
        <begin position="56"/>
        <end position="94"/>
    </location>
</feature>
<comment type="caution">
    <text evidence="2">The sequence shown here is derived from an EMBL/GenBank/DDBJ whole genome shotgun (WGS) entry which is preliminary data.</text>
</comment>